<reference evidence="4 5" key="1">
    <citation type="submission" date="2021-07" db="EMBL/GenBank/DDBJ databases">
        <title>Paraburkholderia edwinii protects Aspergillus sp. from phenazines by acting as a toxin sponge.</title>
        <authorList>
            <person name="Dahlstrom K.M."/>
            <person name="Newman D.K."/>
        </authorList>
    </citation>
    <scope>NUCLEOTIDE SEQUENCE [LARGE SCALE GENOMIC DNA]</scope>
    <source>
        <strain evidence="4 5">Pe01</strain>
    </source>
</reference>
<dbReference type="PANTHER" id="PTHR44943">
    <property type="entry name" value="CELLULOSE SYNTHASE OPERON PROTEIN C"/>
    <property type="match status" value="1"/>
</dbReference>
<dbReference type="PANTHER" id="PTHR44943:SF4">
    <property type="entry name" value="TPR REPEAT-CONTAINING PROTEIN MJ0798"/>
    <property type="match status" value="1"/>
</dbReference>
<sequence length="739" mass="82548">MEVVHPTGTREGASVPTDAARRQATAHFSRGRDLHGTSKFDDAAREYQAALAVYPDYAEALHLFGVLEFQRGNAAVSEALLRQSVALADAVNPISDLGAVLAANGKADEGMAQLDRALQLDHNHVQTLIRRANMLMGMRRYDEALAGYDRALAVSPLTLDALCNRGAALRALGRLQDAVESYQRALTVDPRSFESFYNLANVQRDLQRNAEALQNYDRALVIVPNHADILSARGRTLVDLGRAREALASFNEAIATRPDFVEAIYNSAVALERLGRAEEALERCDRVLALEPNHAKALAARGNALLHLTRYEEAAHAYQRALELEPGAVDVLCNRGTALRHIERHEEALLSYDAALAGSANFPEAWCNRGNVLQDLHRYEEAMNSYDRAIAVSPKYPIAWFNRGNVLLETNRLDAALQAYDKAVALDPNYADAHFGQGFIHLVQGDFANGWPKYEWRLRDPKSEYNRRRFAQPRWTGEQPLQGRTILIHAEQGFGDTLQFCRYVERFADMGAQVVLEVQPALRSLLAPLQGAAQVIALGDPLPLHDFQCPLLSLPFALKTELSNIPADTPYVHANPDLMSKWAETLGAKRRMRVGVAWSGNPEHKNDRNRSMELATLSPLLDLDIEWINLQKIVRGRDLTVLEASPLRNFDADLRDFSDTAALMESLDLVISVDTAVAHLAGSLNRPVWILLPHLGEWRWMRERNDSPWYPSARLFRQSAAGRWNDVVDTVRQELVRKI</sequence>
<evidence type="ECO:0000313" key="4">
    <source>
        <dbReference type="EMBL" id="QYD72824.1"/>
    </source>
</evidence>
<feature type="repeat" description="TPR" evidence="3">
    <location>
        <begin position="24"/>
        <end position="57"/>
    </location>
</feature>
<keyword evidence="1" id="KW-0677">Repeat</keyword>
<evidence type="ECO:0000256" key="1">
    <source>
        <dbReference type="ARBA" id="ARBA00022737"/>
    </source>
</evidence>
<evidence type="ECO:0000313" key="5">
    <source>
        <dbReference type="Proteomes" id="UP000826462"/>
    </source>
</evidence>
<dbReference type="Pfam" id="PF13432">
    <property type="entry name" value="TPR_16"/>
    <property type="match status" value="4"/>
</dbReference>
<protein>
    <submittedName>
        <fullName evidence="4">Tetratricopeptide repeat protein</fullName>
    </submittedName>
</protein>
<dbReference type="SMART" id="SM00028">
    <property type="entry name" value="TPR"/>
    <property type="match status" value="11"/>
</dbReference>
<evidence type="ECO:0000256" key="3">
    <source>
        <dbReference type="PROSITE-ProRule" id="PRU00339"/>
    </source>
</evidence>
<feature type="repeat" description="TPR" evidence="3">
    <location>
        <begin position="261"/>
        <end position="294"/>
    </location>
</feature>
<dbReference type="EMBL" id="CP080096">
    <property type="protein sequence ID" value="QYD72824.1"/>
    <property type="molecule type" value="Genomic_DNA"/>
</dbReference>
<dbReference type="SUPFAM" id="SSF53756">
    <property type="entry name" value="UDP-Glycosyltransferase/glycogen phosphorylase"/>
    <property type="match status" value="1"/>
</dbReference>
<feature type="repeat" description="TPR" evidence="3">
    <location>
        <begin position="125"/>
        <end position="158"/>
    </location>
</feature>
<organism evidence="4 5">
    <name type="scientific">Paraburkholderia edwinii</name>
    <dbReference type="NCBI Taxonomy" id="2861782"/>
    <lineage>
        <taxon>Bacteria</taxon>
        <taxon>Pseudomonadati</taxon>
        <taxon>Pseudomonadota</taxon>
        <taxon>Betaproteobacteria</taxon>
        <taxon>Burkholderiales</taxon>
        <taxon>Burkholderiaceae</taxon>
        <taxon>Paraburkholderia</taxon>
    </lineage>
</organism>
<keyword evidence="5" id="KW-1185">Reference proteome</keyword>
<dbReference type="PROSITE" id="PS50293">
    <property type="entry name" value="TPR_REGION"/>
    <property type="match status" value="4"/>
</dbReference>
<gene>
    <name evidence="4" type="ORF">KZJ38_24350</name>
</gene>
<evidence type="ECO:0000256" key="2">
    <source>
        <dbReference type="ARBA" id="ARBA00022803"/>
    </source>
</evidence>
<dbReference type="InterPro" id="IPR051685">
    <property type="entry name" value="Ycf3/AcsC/BcsC/TPR_MFPF"/>
</dbReference>
<feature type="repeat" description="TPR" evidence="3">
    <location>
        <begin position="295"/>
        <end position="328"/>
    </location>
</feature>
<dbReference type="SUPFAM" id="SSF48452">
    <property type="entry name" value="TPR-like"/>
    <property type="match status" value="2"/>
</dbReference>
<name>A0ABX8UV04_9BURK</name>
<dbReference type="SUPFAM" id="SSF48439">
    <property type="entry name" value="Protein prenylyltransferase"/>
    <property type="match status" value="1"/>
</dbReference>
<dbReference type="Pfam" id="PF00515">
    <property type="entry name" value="TPR_1"/>
    <property type="match status" value="1"/>
</dbReference>
<dbReference type="Gene3D" id="1.25.40.10">
    <property type="entry name" value="Tetratricopeptide repeat domain"/>
    <property type="match status" value="6"/>
</dbReference>
<keyword evidence="2 3" id="KW-0802">TPR repeat</keyword>
<feature type="repeat" description="TPR" evidence="3">
    <location>
        <begin position="227"/>
        <end position="260"/>
    </location>
</feature>
<dbReference type="RefSeq" id="WP_219802249.1">
    <property type="nucleotide sequence ID" value="NZ_CP080096.1"/>
</dbReference>
<dbReference type="PROSITE" id="PS50005">
    <property type="entry name" value="TPR"/>
    <property type="match status" value="9"/>
</dbReference>
<dbReference type="InterPro" id="IPR019734">
    <property type="entry name" value="TPR_rpt"/>
</dbReference>
<dbReference type="InterPro" id="IPR011990">
    <property type="entry name" value="TPR-like_helical_dom_sf"/>
</dbReference>
<proteinExistence type="predicted"/>
<dbReference type="Proteomes" id="UP000826462">
    <property type="component" value="Chromosome 2"/>
</dbReference>
<dbReference type="Gene3D" id="3.40.50.2000">
    <property type="entry name" value="Glycogen Phosphorylase B"/>
    <property type="match status" value="1"/>
</dbReference>
<accession>A0ABX8UV04</accession>
<feature type="repeat" description="TPR" evidence="3">
    <location>
        <begin position="159"/>
        <end position="192"/>
    </location>
</feature>
<feature type="repeat" description="TPR" evidence="3">
    <location>
        <begin position="397"/>
        <end position="430"/>
    </location>
</feature>
<feature type="repeat" description="TPR" evidence="3">
    <location>
        <begin position="363"/>
        <end position="396"/>
    </location>
</feature>
<feature type="repeat" description="TPR" evidence="3">
    <location>
        <begin position="193"/>
        <end position="226"/>
    </location>
</feature>